<organism evidence="1 2">
    <name type="scientific">Symbiodinium necroappetens</name>
    <dbReference type="NCBI Taxonomy" id="1628268"/>
    <lineage>
        <taxon>Eukaryota</taxon>
        <taxon>Sar</taxon>
        <taxon>Alveolata</taxon>
        <taxon>Dinophyceae</taxon>
        <taxon>Suessiales</taxon>
        <taxon>Symbiodiniaceae</taxon>
        <taxon>Symbiodinium</taxon>
    </lineage>
</organism>
<dbReference type="Pfam" id="PF13578">
    <property type="entry name" value="Methyltransf_24"/>
    <property type="match status" value="1"/>
</dbReference>
<evidence type="ECO:0000313" key="2">
    <source>
        <dbReference type="Proteomes" id="UP000601435"/>
    </source>
</evidence>
<protein>
    <submittedName>
        <fullName evidence="1">Uncharacterized protein</fullName>
    </submittedName>
</protein>
<dbReference type="Gene3D" id="3.40.50.150">
    <property type="entry name" value="Vaccinia Virus protein VP39"/>
    <property type="match status" value="1"/>
</dbReference>
<reference evidence="1" key="1">
    <citation type="submission" date="2021-02" db="EMBL/GenBank/DDBJ databases">
        <authorList>
            <person name="Dougan E. K."/>
            <person name="Rhodes N."/>
            <person name="Thang M."/>
            <person name="Chan C."/>
        </authorList>
    </citation>
    <scope>NUCLEOTIDE SEQUENCE</scope>
</reference>
<evidence type="ECO:0000313" key="1">
    <source>
        <dbReference type="EMBL" id="CAE7299162.1"/>
    </source>
</evidence>
<name>A0A812NIG8_9DINO</name>
<sequence>MVHSLWYLIWGCMESPIIQSNLADPRGMLAVELSTTRKLLFDNLANNSKNGQALQAMDDIWAVVRKLGTAVASDVVQEGLETIRDLASLRALSDIGFLETLLIPLLTNARQWRQANLTSRVSTDLRWLMKLLPRGDRAAVALGHVVLTWVMLNSLRADSDGFVRMESASSITQAWWLSQQASSVAIRQICEVGFNGGHSAWAMLSSALPTAQLVSFDLISKSYTRACHRVIRSTFPRRHKLVEGFSNVSVPHFISQNMGHKCDVIFIDGSHTEADASADLLHMSMLATTASLLVMDDVGCKSEFCEGPTIAWHSFISAGRVLQLGCQAELERRGLASETLRLMQLAMYTAGSWRSDMVFMPVGFMRARLERVLCMTFRTSNVLGTPRRRRWQRGSQPDKPAIARDVLTAIRAELGSAGSVHAADGASARHGQLRSMPVGFSQPAFYGRVPGTDTDRNDTGVSNLTMNAGFKYPGDSIVMVAGQYREVRPVLGQATAAGRFHCEPAELPLGLQLDPSTGTIWGTPASPPASMDPAGPYQQFTVVPRIAAFGLQCYQMICPAPISRWASWHGVSEIFMDRLRLELPTALHQTNLNPESM</sequence>
<accession>A0A812NIG8</accession>
<gene>
    <name evidence="1" type="ORF">SNEC2469_LOCUS7371</name>
</gene>
<dbReference type="EMBL" id="CAJNJA010012556">
    <property type="protein sequence ID" value="CAE7299162.1"/>
    <property type="molecule type" value="Genomic_DNA"/>
</dbReference>
<comment type="caution">
    <text evidence="1">The sequence shown here is derived from an EMBL/GenBank/DDBJ whole genome shotgun (WGS) entry which is preliminary data.</text>
</comment>
<dbReference type="InterPro" id="IPR029063">
    <property type="entry name" value="SAM-dependent_MTases_sf"/>
</dbReference>
<dbReference type="OrthoDB" id="434437at2759"/>
<proteinExistence type="predicted"/>
<dbReference type="SUPFAM" id="SSF53335">
    <property type="entry name" value="S-adenosyl-L-methionine-dependent methyltransferases"/>
    <property type="match status" value="1"/>
</dbReference>
<dbReference type="AlphaFoldDB" id="A0A812NIG8"/>
<dbReference type="Proteomes" id="UP000601435">
    <property type="component" value="Unassembled WGS sequence"/>
</dbReference>
<keyword evidence="2" id="KW-1185">Reference proteome</keyword>